<evidence type="ECO:0000256" key="2">
    <source>
        <dbReference type="ARBA" id="ARBA00022692"/>
    </source>
</evidence>
<keyword evidence="3 5" id="KW-1133">Transmembrane helix</keyword>
<feature type="transmembrane region" description="Helical" evidence="5">
    <location>
        <begin position="176"/>
        <end position="197"/>
    </location>
</feature>
<feature type="transmembrane region" description="Helical" evidence="5">
    <location>
        <begin position="203"/>
        <end position="226"/>
    </location>
</feature>
<evidence type="ECO:0000256" key="1">
    <source>
        <dbReference type="ARBA" id="ARBA00004141"/>
    </source>
</evidence>
<dbReference type="Pfam" id="PF00892">
    <property type="entry name" value="EamA"/>
    <property type="match status" value="1"/>
</dbReference>
<keyword evidence="2 5" id="KW-0812">Transmembrane</keyword>
<dbReference type="PANTHER" id="PTHR32322:SF9">
    <property type="entry name" value="AMINO-ACID METABOLITE EFFLUX PUMP-RELATED"/>
    <property type="match status" value="1"/>
</dbReference>
<feature type="transmembrane region" description="Helical" evidence="5">
    <location>
        <begin position="263"/>
        <end position="282"/>
    </location>
</feature>
<evidence type="ECO:0000313" key="8">
    <source>
        <dbReference type="Proteomes" id="UP000195273"/>
    </source>
</evidence>
<dbReference type="SUPFAM" id="SSF103481">
    <property type="entry name" value="Multidrug resistance efflux transporter EmrE"/>
    <property type="match status" value="2"/>
</dbReference>
<proteinExistence type="predicted"/>
<dbReference type="InterPro" id="IPR000620">
    <property type="entry name" value="EamA_dom"/>
</dbReference>
<organism evidence="7 8">
    <name type="scientific">Yoonia vestfoldensis</name>
    <dbReference type="NCBI Taxonomy" id="245188"/>
    <lineage>
        <taxon>Bacteria</taxon>
        <taxon>Pseudomonadati</taxon>
        <taxon>Pseudomonadota</taxon>
        <taxon>Alphaproteobacteria</taxon>
        <taxon>Rhodobacterales</taxon>
        <taxon>Paracoccaceae</taxon>
        <taxon>Yoonia</taxon>
    </lineage>
</organism>
<feature type="transmembrane region" description="Helical" evidence="5">
    <location>
        <begin position="97"/>
        <end position="115"/>
    </location>
</feature>
<reference evidence="7 8" key="1">
    <citation type="submission" date="2017-05" db="EMBL/GenBank/DDBJ databases">
        <title>Genome Sequence of Loktanella vestfoldensis Strain SMR4r Isolated from a Culture of the Diatom Skeletonema marinoi.</title>
        <authorList>
            <person name="Topel M."/>
            <person name="Pinder M.I.M."/>
            <person name="Johansson O.N."/>
            <person name="Kourtchenko O."/>
            <person name="Godhe A."/>
            <person name="Clarke A.K."/>
        </authorList>
    </citation>
    <scope>NUCLEOTIDE SEQUENCE [LARGE SCALE GENOMIC DNA]</scope>
    <source>
        <strain evidence="7 8">SMR4r</strain>
    </source>
</reference>
<feature type="transmembrane region" description="Helical" evidence="5">
    <location>
        <begin position="127"/>
        <end position="144"/>
    </location>
</feature>
<evidence type="ECO:0000256" key="4">
    <source>
        <dbReference type="ARBA" id="ARBA00023136"/>
    </source>
</evidence>
<protein>
    <submittedName>
        <fullName evidence="7">EamA-like transporter family protein</fullName>
    </submittedName>
</protein>
<gene>
    <name evidence="7" type="ORF">LOKVESSMR4R_00641</name>
</gene>
<feature type="transmembrane region" description="Helical" evidence="5">
    <location>
        <begin position="150"/>
        <end position="169"/>
    </location>
</feature>
<accession>A0A1Y0E8N9</accession>
<keyword evidence="8" id="KW-1185">Reference proteome</keyword>
<evidence type="ECO:0000256" key="5">
    <source>
        <dbReference type="SAM" id="Phobius"/>
    </source>
</evidence>
<dbReference type="STRING" id="1122181.GCA_000382265_01537"/>
<keyword evidence="4 5" id="KW-0472">Membrane</keyword>
<evidence type="ECO:0000256" key="3">
    <source>
        <dbReference type="ARBA" id="ARBA00022989"/>
    </source>
</evidence>
<feature type="transmembrane region" description="Helical" evidence="5">
    <location>
        <begin position="73"/>
        <end position="91"/>
    </location>
</feature>
<dbReference type="OrthoDB" id="321830at2"/>
<dbReference type="GO" id="GO:0016020">
    <property type="term" value="C:membrane"/>
    <property type="evidence" value="ECO:0007669"/>
    <property type="project" value="UniProtKB-SubCell"/>
</dbReference>
<dbReference type="InterPro" id="IPR037185">
    <property type="entry name" value="EmrE-like"/>
</dbReference>
<evidence type="ECO:0000259" key="6">
    <source>
        <dbReference type="Pfam" id="PF00892"/>
    </source>
</evidence>
<name>A0A1Y0E8N9_9RHOB</name>
<feature type="transmembrane region" description="Helical" evidence="5">
    <location>
        <begin position="7"/>
        <end position="29"/>
    </location>
</feature>
<dbReference type="Proteomes" id="UP000195273">
    <property type="component" value="Chromosome"/>
</dbReference>
<sequence>MWDSDVIRIFVLLVVTMSAFAANSVLTRLGVARYGMDPMDFAAIRVAAGGLMLWALIGLRGTARPALWSGRRIAGAGCLAGYMIGFSWAYLSLEAGIGALILFGVIQVVIFGWSVAAGQAIPPRRWLGALVAFGGLCVLLWPSGAQALPWGGASAMIIAGLAWAGYTLLGGREPDALGASAANFLLCLPLVLLALPLSDAGQLSAAGITTAVIAGAITSGLGYALWYRVLPQIAATLAGIAQLSVPVLTVVAGALLLAEPVTARLILAGLLVLGGIAIALPARR</sequence>
<dbReference type="AlphaFoldDB" id="A0A1Y0E8N9"/>
<comment type="subcellular location">
    <subcellularLocation>
        <location evidence="1">Membrane</location>
        <topology evidence="1">Multi-pass membrane protein</topology>
    </subcellularLocation>
</comment>
<feature type="domain" description="EamA" evidence="6">
    <location>
        <begin position="152"/>
        <end position="279"/>
    </location>
</feature>
<dbReference type="KEGG" id="lvs:LOKVESSMR4R_00641"/>
<feature type="transmembrane region" description="Helical" evidence="5">
    <location>
        <begin position="41"/>
        <end position="61"/>
    </location>
</feature>
<evidence type="ECO:0000313" key="7">
    <source>
        <dbReference type="EMBL" id="ART99976.1"/>
    </source>
</evidence>
<dbReference type="EMBL" id="CP021431">
    <property type="protein sequence ID" value="ART99976.1"/>
    <property type="molecule type" value="Genomic_DNA"/>
</dbReference>
<dbReference type="PANTHER" id="PTHR32322">
    <property type="entry name" value="INNER MEMBRANE TRANSPORTER"/>
    <property type="match status" value="1"/>
</dbReference>
<dbReference type="InterPro" id="IPR050638">
    <property type="entry name" value="AA-Vitamin_Transporters"/>
</dbReference>
<feature type="transmembrane region" description="Helical" evidence="5">
    <location>
        <begin position="233"/>
        <end position="257"/>
    </location>
</feature>